<dbReference type="OrthoDB" id="424302at2759"/>
<proteinExistence type="inferred from homology"/>
<evidence type="ECO:0000256" key="5">
    <source>
        <dbReference type="ARBA" id="ARBA00022833"/>
    </source>
</evidence>
<dbReference type="Pfam" id="PF02146">
    <property type="entry name" value="SIR2"/>
    <property type="match status" value="1"/>
</dbReference>
<dbReference type="PANTHER" id="PTHR11085:SF1">
    <property type="entry name" value="NAD-DEPENDENT PROTEIN DEACETYLASE SIRTUIN-7"/>
    <property type="match status" value="1"/>
</dbReference>
<evidence type="ECO:0000259" key="13">
    <source>
        <dbReference type="PROSITE" id="PS50305"/>
    </source>
</evidence>
<name>A0A0M0JRC7_9EUKA</name>
<evidence type="ECO:0000313" key="14">
    <source>
        <dbReference type="EMBL" id="KOO28852.1"/>
    </source>
</evidence>
<accession>A0A0M0JRC7</accession>
<dbReference type="GO" id="GO:0017136">
    <property type="term" value="F:histone deacetylase activity, NAD-dependent"/>
    <property type="evidence" value="ECO:0007669"/>
    <property type="project" value="TreeGrafter"/>
</dbReference>
<feature type="active site" description="Proton acceptor" evidence="10">
    <location>
        <position position="225"/>
    </location>
</feature>
<dbReference type="PANTHER" id="PTHR11085">
    <property type="entry name" value="NAD-DEPENDENT PROTEIN DEACYLASE SIRTUIN-5, MITOCHONDRIAL-RELATED"/>
    <property type="match status" value="1"/>
</dbReference>
<dbReference type="Gene3D" id="2.20.28.200">
    <property type="match status" value="1"/>
</dbReference>
<keyword evidence="2" id="KW-0597">Phosphoprotein</keyword>
<comment type="similarity">
    <text evidence="7">Belongs to the sirtuin family. Class IV subfamily.</text>
</comment>
<feature type="coiled-coil region" evidence="11">
    <location>
        <begin position="81"/>
        <end position="108"/>
    </location>
</feature>
<keyword evidence="15" id="KW-1185">Reference proteome</keyword>
<feature type="binding site" evidence="10">
    <location>
        <position position="233"/>
    </location>
    <ligand>
        <name>Zn(2+)</name>
        <dbReference type="ChEBI" id="CHEBI:29105"/>
    </ligand>
</feature>
<feature type="compositionally biased region" description="Basic and acidic residues" evidence="12">
    <location>
        <begin position="387"/>
        <end position="404"/>
    </location>
</feature>
<evidence type="ECO:0000256" key="8">
    <source>
        <dbReference type="ARBA" id="ARBA00041832"/>
    </source>
</evidence>
<dbReference type="InterPro" id="IPR026590">
    <property type="entry name" value="Ssirtuin_cat_dom"/>
</dbReference>
<keyword evidence="11" id="KW-0175">Coiled coil</keyword>
<evidence type="ECO:0000256" key="11">
    <source>
        <dbReference type="SAM" id="Coils"/>
    </source>
</evidence>
<feature type="region of interest" description="Disordered" evidence="12">
    <location>
        <begin position="1"/>
        <end position="28"/>
    </location>
</feature>
<dbReference type="GO" id="GO:0005634">
    <property type="term" value="C:nucleus"/>
    <property type="evidence" value="ECO:0007669"/>
    <property type="project" value="TreeGrafter"/>
</dbReference>
<gene>
    <name evidence="14" type="ORF">Ctob_012347</name>
</gene>
<dbReference type="PROSITE" id="PS50305">
    <property type="entry name" value="SIRTUIN"/>
    <property type="match status" value="1"/>
</dbReference>
<feature type="region of interest" description="Disordered" evidence="12">
    <location>
        <begin position="380"/>
        <end position="440"/>
    </location>
</feature>
<evidence type="ECO:0000256" key="10">
    <source>
        <dbReference type="PROSITE-ProRule" id="PRU00236"/>
    </source>
</evidence>
<evidence type="ECO:0000256" key="1">
    <source>
        <dbReference type="ARBA" id="ARBA00001947"/>
    </source>
</evidence>
<comment type="cofactor">
    <cofactor evidence="1">
        <name>Zn(2+)</name>
        <dbReference type="ChEBI" id="CHEBI:29105"/>
    </cofactor>
</comment>
<dbReference type="GO" id="GO:0046872">
    <property type="term" value="F:metal ion binding"/>
    <property type="evidence" value="ECO:0007669"/>
    <property type="project" value="UniProtKB-KW"/>
</dbReference>
<dbReference type="InterPro" id="IPR050134">
    <property type="entry name" value="NAD-dep_sirtuin_deacylases"/>
</dbReference>
<evidence type="ECO:0000256" key="2">
    <source>
        <dbReference type="ARBA" id="ARBA00022553"/>
    </source>
</evidence>
<evidence type="ECO:0000313" key="15">
    <source>
        <dbReference type="Proteomes" id="UP000037460"/>
    </source>
</evidence>
<dbReference type="InterPro" id="IPR029035">
    <property type="entry name" value="DHS-like_NAD/FAD-binding_dom"/>
</dbReference>
<feature type="binding site" evidence="10">
    <location>
        <position position="266"/>
    </location>
    <ligand>
        <name>Zn(2+)</name>
        <dbReference type="ChEBI" id="CHEBI:29105"/>
    </ligand>
</feature>
<feature type="domain" description="Deacetylase sirtuin-type" evidence="13">
    <location>
        <begin position="102"/>
        <end position="369"/>
    </location>
</feature>
<dbReference type="AlphaFoldDB" id="A0A0M0JRC7"/>
<evidence type="ECO:0000256" key="6">
    <source>
        <dbReference type="ARBA" id="ARBA00023027"/>
    </source>
</evidence>
<evidence type="ECO:0000256" key="9">
    <source>
        <dbReference type="ARBA" id="ARBA00043038"/>
    </source>
</evidence>
<keyword evidence="4 10" id="KW-0479">Metal-binding</keyword>
<dbReference type="InterPro" id="IPR003000">
    <property type="entry name" value="Sirtuin"/>
</dbReference>
<dbReference type="Gene3D" id="3.40.50.1220">
    <property type="entry name" value="TPP-binding domain"/>
    <property type="match status" value="1"/>
</dbReference>
<evidence type="ECO:0000256" key="12">
    <source>
        <dbReference type="SAM" id="MobiDB-lite"/>
    </source>
</evidence>
<evidence type="ECO:0000256" key="4">
    <source>
        <dbReference type="ARBA" id="ARBA00022723"/>
    </source>
</evidence>
<keyword evidence="3" id="KW-0808">Transferase</keyword>
<evidence type="ECO:0000256" key="3">
    <source>
        <dbReference type="ARBA" id="ARBA00022679"/>
    </source>
</evidence>
<dbReference type="EMBL" id="JWZX01002504">
    <property type="protein sequence ID" value="KOO28852.1"/>
    <property type="molecule type" value="Genomic_DNA"/>
</dbReference>
<organism evidence="14 15">
    <name type="scientific">Chrysochromulina tobinii</name>
    <dbReference type="NCBI Taxonomy" id="1460289"/>
    <lineage>
        <taxon>Eukaryota</taxon>
        <taxon>Haptista</taxon>
        <taxon>Haptophyta</taxon>
        <taxon>Prymnesiophyceae</taxon>
        <taxon>Prymnesiales</taxon>
        <taxon>Chrysochromulinaceae</taxon>
        <taxon>Chrysochromulina</taxon>
    </lineage>
</organism>
<feature type="compositionally biased region" description="Low complexity" evidence="12">
    <location>
        <begin position="406"/>
        <end position="416"/>
    </location>
</feature>
<protein>
    <recommendedName>
        <fullName evidence="9">Regulatory protein SIR2 homolog 7</fullName>
    </recommendedName>
    <alternativeName>
        <fullName evidence="8">SIR2-like protein 7</fullName>
    </alternativeName>
</protein>
<reference evidence="15" key="1">
    <citation type="journal article" date="2015" name="PLoS Genet.">
        <title>Genome Sequence and Transcriptome Analyses of Chrysochromulina tobin: Metabolic Tools for Enhanced Algal Fitness in the Prominent Order Prymnesiales (Haptophyceae).</title>
        <authorList>
            <person name="Hovde B.T."/>
            <person name="Deodato C.R."/>
            <person name="Hunsperger H.M."/>
            <person name="Ryken S.A."/>
            <person name="Yost W."/>
            <person name="Jha R.K."/>
            <person name="Patterson J."/>
            <person name="Monnat R.J. Jr."/>
            <person name="Barlow S.B."/>
            <person name="Starkenburg S.R."/>
            <person name="Cattolico R.A."/>
        </authorList>
    </citation>
    <scope>NUCLEOTIDE SEQUENCE</scope>
    <source>
        <strain evidence="15">CCMP291</strain>
    </source>
</reference>
<comment type="caution">
    <text evidence="14">The sequence shown here is derived from an EMBL/GenBank/DDBJ whole genome shotgun (WGS) entry which is preliminary data.</text>
</comment>
<dbReference type="SUPFAM" id="SSF52467">
    <property type="entry name" value="DHS-like NAD/FAD-binding domain"/>
    <property type="match status" value="1"/>
</dbReference>
<feature type="compositionally biased region" description="Low complexity" evidence="12">
    <location>
        <begin position="1"/>
        <end position="21"/>
    </location>
</feature>
<feature type="binding site" evidence="10">
    <location>
        <position position="261"/>
    </location>
    <ligand>
        <name>Zn(2+)</name>
        <dbReference type="ChEBI" id="CHEBI:29105"/>
    </ligand>
</feature>
<evidence type="ECO:0000256" key="7">
    <source>
        <dbReference type="ARBA" id="ARBA00038170"/>
    </source>
</evidence>
<feature type="binding site" evidence="10">
    <location>
        <position position="236"/>
    </location>
    <ligand>
        <name>Zn(2+)</name>
        <dbReference type="ChEBI" id="CHEBI:29105"/>
    </ligand>
</feature>
<keyword evidence="5 10" id="KW-0862">Zinc</keyword>
<dbReference type="Proteomes" id="UP000037460">
    <property type="component" value="Unassembled WGS sequence"/>
</dbReference>
<sequence length="440" mass="47354">MAELAASRLSSADVSSSSADVSSREARKLEQQALRLAAEAARELQRKLKAALREPSPERSADARALLEAHPEETAKLRASAAKAARVKEQQEANATEVEEDEATLRVKIAALADMLREAKHAVVYTGAGMSTAAAIPDYRGPQGLWTLHNKKGGGSSSAAGGARNAPCAARAVMGQSFAETRPTIGHLALAALVRKGLIKQVISQNVDGLHLRSGVPPSKLCELHGNVFRERCPSCGKEYVRPFDVTGKSSFHRHGTERACERKVCNRAELRDTIVYFGESIAPADLSTAMEHSERCDLAIFLGSSLKVLQHYKFIWQLPPKPQRKRMVIVNLQPTPKDHAAELRLHGRCDTVLEQLLVSLGMPYLPYQPAKDEVLKRQVEPARGSELMRSKAEREAADAREEAEAAASEASLDEAGQGPPTASAAEAAVKGIDCGGTPG</sequence>
<keyword evidence="6" id="KW-0520">NAD</keyword>
<dbReference type="GO" id="GO:0070403">
    <property type="term" value="F:NAD+ binding"/>
    <property type="evidence" value="ECO:0007669"/>
    <property type="project" value="InterPro"/>
</dbReference>